<keyword evidence="4" id="KW-1185">Reference proteome</keyword>
<dbReference type="Proteomes" id="UP000824504">
    <property type="component" value="Chromosome"/>
</dbReference>
<dbReference type="Pfam" id="PF10000">
    <property type="entry name" value="ACT_3"/>
    <property type="match status" value="1"/>
</dbReference>
<sequence length="140" mass="15293">MAETDLSILLRDLDPSVREGTFVFVVSDRNLPAHARIVEREGATLVMAKSDADEAGLEYEGQWAWLTLEVNSSLEAVGLTAEVATALAEAGVSCNVLAGFHHDHLLVPADRLVDAMSTLTRLKKPRSRMRKILSALGFYD</sequence>
<evidence type="ECO:0000259" key="1">
    <source>
        <dbReference type="Pfam" id="PF10000"/>
    </source>
</evidence>
<dbReference type="PANTHER" id="PTHR39199">
    <property type="entry name" value="BLR5128 PROTEIN"/>
    <property type="match status" value="1"/>
</dbReference>
<name>A0ABX8SIE6_9ACTN</name>
<feature type="domain" description="DUF2241" evidence="1">
    <location>
        <begin position="2"/>
        <end position="61"/>
    </location>
</feature>
<evidence type="ECO:0000313" key="3">
    <source>
        <dbReference type="EMBL" id="QXT63157.1"/>
    </source>
</evidence>
<evidence type="ECO:0000313" key="4">
    <source>
        <dbReference type="Proteomes" id="UP000824504"/>
    </source>
</evidence>
<dbReference type="InterPro" id="IPR018717">
    <property type="entry name" value="DUF2241"/>
</dbReference>
<reference evidence="3 4" key="1">
    <citation type="submission" date="2021-07" db="EMBL/GenBank/DDBJ databases">
        <title>complete genome sequencing of Tessaracoccus sp.J1M15.</title>
        <authorList>
            <person name="Bae J.-W."/>
            <person name="Kim D.-y."/>
        </authorList>
    </citation>
    <scope>NUCLEOTIDE SEQUENCE [LARGE SCALE GENOMIC DNA]</scope>
    <source>
        <strain evidence="3 4">J1M15</strain>
    </source>
</reference>
<proteinExistence type="predicted"/>
<dbReference type="RefSeq" id="WP_219082789.1">
    <property type="nucleotide sequence ID" value="NZ_CP079216.1"/>
</dbReference>
<dbReference type="Pfam" id="PF13840">
    <property type="entry name" value="ACT_7"/>
    <property type="match status" value="1"/>
</dbReference>
<feature type="domain" description="CASTOR ACT" evidence="2">
    <location>
        <begin position="65"/>
        <end position="120"/>
    </location>
</feature>
<accession>A0ABX8SIE6</accession>
<evidence type="ECO:0000259" key="2">
    <source>
        <dbReference type="Pfam" id="PF13840"/>
    </source>
</evidence>
<dbReference type="EMBL" id="CP079216">
    <property type="protein sequence ID" value="QXT63157.1"/>
    <property type="molecule type" value="Genomic_DNA"/>
</dbReference>
<organism evidence="3 4">
    <name type="scientific">Tessaracoccus palaemonis</name>
    <dbReference type="NCBI Taxonomy" id="2829499"/>
    <lineage>
        <taxon>Bacteria</taxon>
        <taxon>Bacillati</taxon>
        <taxon>Actinomycetota</taxon>
        <taxon>Actinomycetes</taxon>
        <taxon>Propionibacteriales</taxon>
        <taxon>Propionibacteriaceae</taxon>
        <taxon>Tessaracoccus</taxon>
    </lineage>
</organism>
<gene>
    <name evidence="3" type="ORF">KDB89_01325</name>
</gene>
<dbReference type="InterPro" id="IPR027795">
    <property type="entry name" value="CASTOR_ACT_dom"/>
</dbReference>
<dbReference type="PANTHER" id="PTHR39199:SF1">
    <property type="entry name" value="BLR5128 PROTEIN"/>
    <property type="match status" value="1"/>
</dbReference>
<protein>
    <submittedName>
        <fullName evidence="3">ACT domain-containing protein</fullName>
    </submittedName>
</protein>